<dbReference type="SUPFAM" id="SSF49764">
    <property type="entry name" value="HSP20-like chaperones"/>
    <property type="match status" value="1"/>
</dbReference>
<dbReference type="CDD" id="cd06464">
    <property type="entry name" value="ACD_sHsps-like"/>
    <property type="match status" value="1"/>
</dbReference>
<evidence type="ECO:0000256" key="1">
    <source>
        <dbReference type="ARBA" id="ARBA00023016"/>
    </source>
</evidence>
<evidence type="ECO:0000256" key="3">
    <source>
        <dbReference type="RuleBase" id="RU003616"/>
    </source>
</evidence>
<comment type="similarity">
    <text evidence="2 3">Belongs to the small heat shock protein (HSP20) family.</text>
</comment>
<comment type="caution">
    <text evidence="6">The sequence shown here is derived from an EMBL/GenBank/DDBJ whole genome shotgun (WGS) entry which is preliminary data.</text>
</comment>
<proteinExistence type="inferred from homology"/>
<dbReference type="PROSITE" id="PS01031">
    <property type="entry name" value="SHSP"/>
    <property type="match status" value="1"/>
</dbReference>
<dbReference type="Proteomes" id="UP000634136">
    <property type="component" value="Unassembled WGS sequence"/>
</dbReference>
<evidence type="ECO:0000313" key="6">
    <source>
        <dbReference type="EMBL" id="KAF7806170.1"/>
    </source>
</evidence>
<gene>
    <name evidence="6" type="ORF">G2W53_038331</name>
</gene>
<feature type="region of interest" description="Disordered" evidence="4">
    <location>
        <begin position="115"/>
        <end position="154"/>
    </location>
</feature>
<dbReference type="OrthoDB" id="1431247at2759"/>
<name>A0A834SKR1_9FABA</name>
<feature type="domain" description="SHSP" evidence="5">
    <location>
        <begin position="19"/>
        <end position="123"/>
    </location>
</feature>
<dbReference type="AlphaFoldDB" id="A0A834SKR1"/>
<feature type="compositionally biased region" description="Basic and acidic residues" evidence="4">
    <location>
        <begin position="134"/>
        <end position="154"/>
    </location>
</feature>
<reference evidence="6" key="1">
    <citation type="submission" date="2020-09" db="EMBL/GenBank/DDBJ databases">
        <title>Genome-Enabled Discovery of Anthraquinone Biosynthesis in Senna tora.</title>
        <authorList>
            <person name="Kang S.-H."/>
            <person name="Pandey R.P."/>
            <person name="Lee C.-M."/>
            <person name="Sim J.-S."/>
            <person name="Jeong J.-T."/>
            <person name="Choi B.-S."/>
            <person name="Jung M."/>
            <person name="Ginzburg D."/>
            <person name="Zhao K."/>
            <person name="Won S.Y."/>
            <person name="Oh T.-J."/>
            <person name="Yu Y."/>
            <person name="Kim N.-H."/>
            <person name="Lee O.R."/>
            <person name="Lee T.-H."/>
            <person name="Bashyal P."/>
            <person name="Kim T.-S."/>
            <person name="Lee W.-H."/>
            <person name="Kawkins C."/>
            <person name="Kim C.-K."/>
            <person name="Kim J.S."/>
            <person name="Ahn B.O."/>
            <person name="Rhee S.Y."/>
            <person name="Sohng J.K."/>
        </authorList>
    </citation>
    <scope>NUCLEOTIDE SEQUENCE</scope>
    <source>
        <tissue evidence="6">Leaf</tissue>
    </source>
</reference>
<evidence type="ECO:0000256" key="2">
    <source>
        <dbReference type="PROSITE-ProRule" id="PRU00285"/>
    </source>
</evidence>
<evidence type="ECO:0000313" key="7">
    <source>
        <dbReference type="Proteomes" id="UP000634136"/>
    </source>
</evidence>
<evidence type="ECO:0000259" key="5">
    <source>
        <dbReference type="PROSITE" id="PS01031"/>
    </source>
</evidence>
<sequence>MASVRGSRRVGVRTSTHAPVVEDIVPNSGWTEDSMGHYLLVDLPGFKKEEVKLQVEGSGYITVRGERQVNEEKRVRFELIFPVPKDSDMDKIVGKFDGEILYVTVIKRNAQEVTKETEPASAKPAITANGSVERPQEYKREEESISGHREEERISERVHHTGFSEEFIRKWEREPSILTNAVEVLRKNKGIIITAVLAFNLGVLVSRKFQSS</sequence>
<dbReference type="InterPro" id="IPR008978">
    <property type="entry name" value="HSP20-like_chaperone"/>
</dbReference>
<keyword evidence="1" id="KW-0346">Stress response</keyword>
<keyword evidence="7" id="KW-1185">Reference proteome</keyword>
<evidence type="ECO:0000256" key="4">
    <source>
        <dbReference type="SAM" id="MobiDB-lite"/>
    </source>
</evidence>
<dbReference type="Pfam" id="PF00011">
    <property type="entry name" value="HSP20"/>
    <property type="match status" value="1"/>
</dbReference>
<dbReference type="InterPro" id="IPR031107">
    <property type="entry name" value="Small_HSP"/>
</dbReference>
<dbReference type="Gene3D" id="2.60.40.790">
    <property type="match status" value="1"/>
</dbReference>
<dbReference type="EMBL" id="JAAIUW010000012">
    <property type="protein sequence ID" value="KAF7806170.1"/>
    <property type="molecule type" value="Genomic_DNA"/>
</dbReference>
<protein>
    <submittedName>
        <fullName evidence="6">Inactive protein RESTRICTED TEV MOVEMENT 2-like</fullName>
    </submittedName>
</protein>
<accession>A0A834SKR1</accession>
<dbReference type="PANTHER" id="PTHR11527">
    <property type="entry name" value="HEAT-SHOCK PROTEIN 20 FAMILY MEMBER"/>
    <property type="match status" value="1"/>
</dbReference>
<organism evidence="6 7">
    <name type="scientific">Senna tora</name>
    <dbReference type="NCBI Taxonomy" id="362788"/>
    <lineage>
        <taxon>Eukaryota</taxon>
        <taxon>Viridiplantae</taxon>
        <taxon>Streptophyta</taxon>
        <taxon>Embryophyta</taxon>
        <taxon>Tracheophyta</taxon>
        <taxon>Spermatophyta</taxon>
        <taxon>Magnoliopsida</taxon>
        <taxon>eudicotyledons</taxon>
        <taxon>Gunneridae</taxon>
        <taxon>Pentapetalae</taxon>
        <taxon>rosids</taxon>
        <taxon>fabids</taxon>
        <taxon>Fabales</taxon>
        <taxon>Fabaceae</taxon>
        <taxon>Caesalpinioideae</taxon>
        <taxon>Cassia clade</taxon>
        <taxon>Senna</taxon>
    </lineage>
</organism>
<dbReference type="InterPro" id="IPR002068">
    <property type="entry name" value="A-crystallin/Hsp20_dom"/>
</dbReference>